<name>A0A9D3LU29_ANGAN</name>
<dbReference type="AlphaFoldDB" id="A0A9D3LU29"/>
<reference evidence="1" key="1">
    <citation type="submission" date="2021-01" db="EMBL/GenBank/DDBJ databases">
        <title>A chromosome-scale assembly of European eel, Anguilla anguilla.</title>
        <authorList>
            <person name="Henkel C."/>
            <person name="Jong-Raadsen S.A."/>
            <person name="Dufour S."/>
            <person name="Weltzien F.-A."/>
            <person name="Palstra A.P."/>
            <person name="Pelster B."/>
            <person name="Spaink H.P."/>
            <person name="Van Den Thillart G.E."/>
            <person name="Jansen H."/>
            <person name="Zahm M."/>
            <person name="Klopp C."/>
            <person name="Cedric C."/>
            <person name="Louis A."/>
            <person name="Berthelot C."/>
            <person name="Parey E."/>
            <person name="Roest Crollius H."/>
            <person name="Montfort J."/>
            <person name="Robinson-Rechavi M."/>
            <person name="Bucao C."/>
            <person name="Bouchez O."/>
            <person name="Gislard M."/>
            <person name="Lluch J."/>
            <person name="Milhes M."/>
            <person name="Lampietro C."/>
            <person name="Lopez Roques C."/>
            <person name="Donnadieu C."/>
            <person name="Braasch I."/>
            <person name="Desvignes T."/>
            <person name="Postlethwait J."/>
            <person name="Bobe J."/>
            <person name="Guiguen Y."/>
            <person name="Dirks R."/>
        </authorList>
    </citation>
    <scope>NUCLEOTIDE SEQUENCE</scope>
    <source>
        <strain evidence="1">Tag_6206</strain>
        <tissue evidence="1">Liver</tissue>
    </source>
</reference>
<dbReference type="Proteomes" id="UP001044222">
    <property type="component" value="Chromosome 13"/>
</dbReference>
<dbReference type="EMBL" id="JAFIRN010000013">
    <property type="protein sequence ID" value="KAG5837019.1"/>
    <property type="molecule type" value="Genomic_DNA"/>
</dbReference>
<evidence type="ECO:0000313" key="1">
    <source>
        <dbReference type="EMBL" id="KAG5837019.1"/>
    </source>
</evidence>
<gene>
    <name evidence="1" type="ORF">ANANG_G00234790</name>
</gene>
<protein>
    <submittedName>
        <fullName evidence="1">Uncharacterized protein</fullName>
    </submittedName>
</protein>
<accession>A0A9D3LU29</accession>
<proteinExistence type="predicted"/>
<sequence>MASGLRRLVWGGQVAVAVSGRARFPKRRVRRTGAEDNLICLRGQGHGAGQPLLHIPVPVAGWAPVLPVRHAVPRLGPVHIVVRPVVRARLVALRLELGQGKAAVGQMPDADAPHHPRLAGGLVEDVLQNGRAAGRGHDLLGGLAQGEGAFVLR</sequence>
<comment type="caution">
    <text evidence="1">The sequence shown here is derived from an EMBL/GenBank/DDBJ whole genome shotgun (WGS) entry which is preliminary data.</text>
</comment>
<organism evidence="1 2">
    <name type="scientific">Anguilla anguilla</name>
    <name type="common">European freshwater eel</name>
    <name type="synonym">Muraena anguilla</name>
    <dbReference type="NCBI Taxonomy" id="7936"/>
    <lineage>
        <taxon>Eukaryota</taxon>
        <taxon>Metazoa</taxon>
        <taxon>Chordata</taxon>
        <taxon>Craniata</taxon>
        <taxon>Vertebrata</taxon>
        <taxon>Euteleostomi</taxon>
        <taxon>Actinopterygii</taxon>
        <taxon>Neopterygii</taxon>
        <taxon>Teleostei</taxon>
        <taxon>Anguilliformes</taxon>
        <taxon>Anguillidae</taxon>
        <taxon>Anguilla</taxon>
    </lineage>
</organism>
<evidence type="ECO:0000313" key="2">
    <source>
        <dbReference type="Proteomes" id="UP001044222"/>
    </source>
</evidence>
<keyword evidence="2" id="KW-1185">Reference proteome</keyword>